<dbReference type="AlphaFoldDB" id="A0A381Q191"/>
<dbReference type="Gene3D" id="2.40.50.140">
    <property type="entry name" value="Nucleic acid-binding proteins"/>
    <property type="match status" value="1"/>
</dbReference>
<dbReference type="InterPro" id="IPR003717">
    <property type="entry name" value="RecO"/>
</dbReference>
<keyword evidence="4" id="KW-0233">DNA recombination</keyword>
<dbReference type="NCBIfam" id="TIGR00613">
    <property type="entry name" value="reco"/>
    <property type="match status" value="1"/>
</dbReference>
<accession>A0A381Q191</accession>
<proteinExistence type="inferred from homology"/>
<dbReference type="InterPro" id="IPR022572">
    <property type="entry name" value="DNA_rep/recomb_RecO_N"/>
</dbReference>
<evidence type="ECO:0000256" key="4">
    <source>
        <dbReference type="ARBA" id="ARBA00023172"/>
    </source>
</evidence>
<protein>
    <recommendedName>
        <fullName evidence="2">DNA repair protein RecO</fullName>
    </recommendedName>
    <alternativeName>
        <fullName evidence="6">Recombination protein O</fullName>
    </alternativeName>
</protein>
<dbReference type="Pfam" id="PF11967">
    <property type="entry name" value="RecO_N"/>
    <property type="match status" value="1"/>
</dbReference>
<keyword evidence="3" id="KW-0227">DNA damage</keyword>
<dbReference type="PANTHER" id="PTHR33991">
    <property type="entry name" value="DNA REPAIR PROTEIN RECO"/>
    <property type="match status" value="1"/>
</dbReference>
<dbReference type="InterPro" id="IPR037278">
    <property type="entry name" value="ARFGAP/RecO"/>
</dbReference>
<evidence type="ECO:0000256" key="1">
    <source>
        <dbReference type="ARBA" id="ARBA00007452"/>
    </source>
</evidence>
<evidence type="ECO:0000256" key="3">
    <source>
        <dbReference type="ARBA" id="ARBA00022763"/>
    </source>
</evidence>
<evidence type="ECO:0000256" key="2">
    <source>
        <dbReference type="ARBA" id="ARBA00021310"/>
    </source>
</evidence>
<gene>
    <name evidence="8" type="ORF">METZ01_LOCUS25939</name>
</gene>
<evidence type="ECO:0000313" key="8">
    <source>
        <dbReference type="EMBL" id="SUZ73085.1"/>
    </source>
</evidence>
<dbReference type="InterPro" id="IPR012340">
    <property type="entry name" value="NA-bd_OB-fold"/>
</dbReference>
<evidence type="ECO:0000259" key="7">
    <source>
        <dbReference type="Pfam" id="PF11967"/>
    </source>
</evidence>
<comment type="similarity">
    <text evidence="1">Belongs to the RecO family.</text>
</comment>
<dbReference type="Pfam" id="PF02565">
    <property type="entry name" value="RecO_C"/>
    <property type="match status" value="1"/>
</dbReference>
<organism evidence="8">
    <name type="scientific">marine metagenome</name>
    <dbReference type="NCBI Taxonomy" id="408172"/>
    <lineage>
        <taxon>unclassified sequences</taxon>
        <taxon>metagenomes</taxon>
        <taxon>ecological metagenomes</taxon>
    </lineage>
</organism>
<dbReference type="GO" id="GO:0006310">
    <property type="term" value="P:DNA recombination"/>
    <property type="evidence" value="ECO:0007669"/>
    <property type="project" value="UniProtKB-KW"/>
</dbReference>
<dbReference type="GO" id="GO:0043590">
    <property type="term" value="C:bacterial nucleoid"/>
    <property type="evidence" value="ECO:0007669"/>
    <property type="project" value="TreeGrafter"/>
</dbReference>
<dbReference type="InterPro" id="IPR042242">
    <property type="entry name" value="RecO_C"/>
</dbReference>
<dbReference type="GO" id="GO:0006302">
    <property type="term" value="P:double-strand break repair"/>
    <property type="evidence" value="ECO:0007669"/>
    <property type="project" value="TreeGrafter"/>
</dbReference>
<sequence length="250" mass="28566">MDFKEKDSILTFLTRDAGKKAGVLHGGKSVRSGNAAKAELFVINHFEYSEKPSADLVRIRKCELLQSFPPLRKNYSKILHANYFSELLLQCEIPAFESHEYFDLLKQTFAQLSTAKTGTEIKFNFELQLLNLLGIQPNLETCVQCEGELWQKQSGRNLSPKFTVPYQLDAGHGGIRCPKCCISNSSAVYLHPGSLAFFRERYTSLHASSAIRPTHNNLKELDQAIFEYFRHYFGRNLKSHVLLKENSWKN</sequence>
<keyword evidence="5" id="KW-0234">DNA repair</keyword>
<dbReference type="EMBL" id="UINC01001167">
    <property type="protein sequence ID" value="SUZ73085.1"/>
    <property type="molecule type" value="Genomic_DNA"/>
</dbReference>
<dbReference type="HAMAP" id="MF_00201">
    <property type="entry name" value="RecO"/>
    <property type="match status" value="1"/>
</dbReference>
<dbReference type="SUPFAM" id="SSF57863">
    <property type="entry name" value="ArfGap/RecO-like zinc finger"/>
    <property type="match status" value="1"/>
</dbReference>
<dbReference type="SUPFAM" id="SSF50249">
    <property type="entry name" value="Nucleic acid-binding proteins"/>
    <property type="match status" value="1"/>
</dbReference>
<name>A0A381Q191_9ZZZZ</name>
<dbReference type="Gene3D" id="1.20.1440.120">
    <property type="entry name" value="Recombination protein O, C-terminal domain"/>
    <property type="match status" value="1"/>
</dbReference>
<evidence type="ECO:0000256" key="6">
    <source>
        <dbReference type="ARBA" id="ARBA00033409"/>
    </source>
</evidence>
<feature type="domain" description="DNA replication/recombination mediator RecO N-terminal" evidence="7">
    <location>
        <begin position="2"/>
        <end position="68"/>
    </location>
</feature>
<reference evidence="8" key="1">
    <citation type="submission" date="2018-05" db="EMBL/GenBank/DDBJ databases">
        <authorList>
            <person name="Lanie J.A."/>
            <person name="Ng W.-L."/>
            <person name="Kazmierczak K.M."/>
            <person name="Andrzejewski T.M."/>
            <person name="Davidsen T.M."/>
            <person name="Wayne K.J."/>
            <person name="Tettelin H."/>
            <person name="Glass J.I."/>
            <person name="Rusch D."/>
            <person name="Podicherti R."/>
            <person name="Tsui H.-C.T."/>
            <person name="Winkler M.E."/>
        </authorList>
    </citation>
    <scope>NUCLEOTIDE SEQUENCE</scope>
</reference>
<evidence type="ECO:0000256" key="5">
    <source>
        <dbReference type="ARBA" id="ARBA00023204"/>
    </source>
</evidence>
<dbReference type="PANTHER" id="PTHR33991:SF1">
    <property type="entry name" value="DNA REPAIR PROTEIN RECO"/>
    <property type="match status" value="1"/>
</dbReference>